<name>A0A451ACK6_9GAMM</name>
<sequence length="132" mass="14836">MRCPEHGVVTASAPWAEPNSRFTAMFEALPNRLVEGGIHLGGIKVRRQEHKAPMAEGREDLEGSKYERPYDQANRMLEKRRKFSQLREIALKTARAWAIEELAMSLWGYAGPGRTRPGNGGYRGPCVVVSNR</sequence>
<gene>
    <name evidence="1" type="ORF">BECKTC1821F_GA0114240_11056</name>
</gene>
<evidence type="ECO:0000313" key="1">
    <source>
        <dbReference type="EMBL" id="VFK63765.1"/>
    </source>
</evidence>
<protein>
    <recommendedName>
        <fullName evidence="2">Transposase</fullName>
    </recommendedName>
</protein>
<organism evidence="1">
    <name type="scientific">Candidatus Kentrum sp. TC</name>
    <dbReference type="NCBI Taxonomy" id="2126339"/>
    <lineage>
        <taxon>Bacteria</taxon>
        <taxon>Pseudomonadati</taxon>
        <taxon>Pseudomonadota</taxon>
        <taxon>Gammaproteobacteria</taxon>
        <taxon>Candidatus Kentrum</taxon>
    </lineage>
</organism>
<reference evidence="1" key="1">
    <citation type="submission" date="2019-02" db="EMBL/GenBank/DDBJ databases">
        <authorList>
            <person name="Gruber-Vodicka R. H."/>
            <person name="Seah K. B. B."/>
        </authorList>
    </citation>
    <scope>NUCLEOTIDE SEQUENCE</scope>
    <source>
        <strain evidence="1">BECK_BZ126</strain>
    </source>
</reference>
<dbReference type="AlphaFoldDB" id="A0A451ACK6"/>
<proteinExistence type="predicted"/>
<evidence type="ECO:0008006" key="2">
    <source>
        <dbReference type="Google" id="ProtNLM"/>
    </source>
</evidence>
<accession>A0A451ACK6</accession>
<dbReference type="EMBL" id="CAADFW010000105">
    <property type="protein sequence ID" value="VFK63765.1"/>
    <property type="molecule type" value="Genomic_DNA"/>
</dbReference>